<sequence>MQYYSREIIQKAPRGIIWEYLSHCKVNPNSDELRQLLSLAVAQRKRETDDPSTETSTDTVVTVGEFAAVSDRDLLHPTISSLEIGGVNTEDFAGTSNLLNTSKPKRFRTGVNITVNEKLARNDQTTRSEPDNLPVDSELIQHANCGDENGLLWNEVGVGQNDLTMKPPAFGVTHERVRDPAPGCGYVIVTRRSRIDDTVSVYDRRERLEMTSQEAIRRGLSDGQLEHSGSEFPAYFVLDTETGKRMNYAKAQSARLLHTKRPKQIRTRRKSFRSPFRHGDQIVIHQVTGLPNGESDQILVEAKQPWNTSVLM</sequence>
<name>A0A8E0VE17_9TREM</name>
<dbReference type="Proteomes" id="UP000728185">
    <property type="component" value="Unassembled WGS sequence"/>
</dbReference>
<evidence type="ECO:0000313" key="1">
    <source>
        <dbReference type="EMBL" id="KAA0183982.1"/>
    </source>
</evidence>
<reference evidence="1" key="1">
    <citation type="submission" date="2019-05" db="EMBL/GenBank/DDBJ databases">
        <title>Annotation for the trematode Fasciolopsis buski.</title>
        <authorList>
            <person name="Choi Y.-J."/>
        </authorList>
    </citation>
    <scope>NUCLEOTIDE SEQUENCE</scope>
    <source>
        <strain evidence="1">HT</strain>
        <tissue evidence="1">Whole worm</tissue>
    </source>
</reference>
<keyword evidence="2" id="KW-1185">Reference proteome</keyword>
<protein>
    <submittedName>
        <fullName evidence="1">Uncharacterized protein</fullName>
    </submittedName>
</protein>
<organism evidence="1 2">
    <name type="scientific">Fasciolopsis buskii</name>
    <dbReference type="NCBI Taxonomy" id="27845"/>
    <lineage>
        <taxon>Eukaryota</taxon>
        <taxon>Metazoa</taxon>
        <taxon>Spiralia</taxon>
        <taxon>Lophotrochozoa</taxon>
        <taxon>Platyhelminthes</taxon>
        <taxon>Trematoda</taxon>
        <taxon>Digenea</taxon>
        <taxon>Plagiorchiida</taxon>
        <taxon>Echinostomata</taxon>
        <taxon>Echinostomatoidea</taxon>
        <taxon>Fasciolidae</taxon>
        <taxon>Fasciolopsis</taxon>
    </lineage>
</organism>
<dbReference type="AlphaFoldDB" id="A0A8E0VE17"/>
<evidence type="ECO:0000313" key="2">
    <source>
        <dbReference type="Proteomes" id="UP000728185"/>
    </source>
</evidence>
<proteinExistence type="predicted"/>
<comment type="caution">
    <text evidence="1">The sequence shown here is derived from an EMBL/GenBank/DDBJ whole genome shotgun (WGS) entry which is preliminary data.</text>
</comment>
<gene>
    <name evidence="1" type="ORF">FBUS_01834</name>
</gene>
<dbReference type="EMBL" id="LUCM01011439">
    <property type="protein sequence ID" value="KAA0183982.1"/>
    <property type="molecule type" value="Genomic_DNA"/>
</dbReference>
<accession>A0A8E0VE17</accession>